<dbReference type="OrthoDB" id="4473401at2759"/>
<dbReference type="Gene3D" id="2.70.98.30">
    <property type="entry name" value="Golgi alpha-mannosidase II, domain 4"/>
    <property type="match status" value="1"/>
</dbReference>
<keyword evidence="7" id="KW-0961">Cell wall biogenesis/degradation</keyword>
<evidence type="ECO:0000256" key="4">
    <source>
        <dbReference type="ARBA" id="ARBA00022801"/>
    </source>
</evidence>
<reference evidence="12" key="1">
    <citation type="journal article" date="2020" name="Stud. Mycol.">
        <title>101 Dothideomycetes genomes: a test case for predicting lifestyles and emergence of pathogens.</title>
        <authorList>
            <person name="Haridas S."/>
            <person name="Albert R."/>
            <person name="Binder M."/>
            <person name="Bloem J."/>
            <person name="Labutti K."/>
            <person name="Salamov A."/>
            <person name="Andreopoulos B."/>
            <person name="Baker S."/>
            <person name="Barry K."/>
            <person name="Bills G."/>
            <person name="Bluhm B."/>
            <person name="Cannon C."/>
            <person name="Castanera R."/>
            <person name="Culley D."/>
            <person name="Daum C."/>
            <person name="Ezra D."/>
            <person name="Gonzalez J."/>
            <person name="Henrissat B."/>
            <person name="Kuo A."/>
            <person name="Liang C."/>
            <person name="Lipzen A."/>
            <person name="Lutzoni F."/>
            <person name="Magnuson J."/>
            <person name="Mondo S."/>
            <person name="Nolan M."/>
            <person name="Ohm R."/>
            <person name="Pangilinan J."/>
            <person name="Park H.-J."/>
            <person name="Ramirez L."/>
            <person name="Alfaro M."/>
            <person name="Sun H."/>
            <person name="Tritt A."/>
            <person name="Yoshinaga Y."/>
            <person name="Zwiers L.-H."/>
            <person name="Turgeon B."/>
            <person name="Goodwin S."/>
            <person name="Spatafora J."/>
            <person name="Crous P."/>
            <person name="Grigoriev I."/>
        </authorList>
    </citation>
    <scope>NUCLEOTIDE SEQUENCE</scope>
    <source>
        <strain evidence="12">CBS 115976</strain>
    </source>
</reference>
<evidence type="ECO:0000259" key="10">
    <source>
        <dbReference type="Pfam" id="PF03639"/>
    </source>
</evidence>
<evidence type="ECO:0000256" key="5">
    <source>
        <dbReference type="ARBA" id="ARBA00023277"/>
    </source>
</evidence>
<dbReference type="GO" id="GO:0009986">
    <property type="term" value="C:cell surface"/>
    <property type="evidence" value="ECO:0007669"/>
    <property type="project" value="TreeGrafter"/>
</dbReference>
<dbReference type="GO" id="GO:0000272">
    <property type="term" value="P:polysaccharide catabolic process"/>
    <property type="evidence" value="ECO:0007669"/>
    <property type="project" value="UniProtKB-KW"/>
</dbReference>
<evidence type="ECO:0000256" key="8">
    <source>
        <dbReference type="ARBA" id="ARBA00023326"/>
    </source>
</evidence>
<dbReference type="InterPro" id="IPR040451">
    <property type="entry name" value="GH81_N"/>
</dbReference>
<feature type="signal peptide" evidence="9">
    <location>
        <begin position="1"/>
        <end position="27"/>
    </location>
</feature>
<dbReference type="InterPro" id="IPR005200">
    <property type="entry name" value="Endo-beta-glucanase"/>
</dbReference>
<dbReference type="Pfam" id="PF03639">
    <property type="entry name" value="Glyco_hydro_81"/>
    <property type="match status" value="1"/>
</dbReference>
<comment type="catalytic activity">
    <reaction evidence="1">
        <text>Hydrolysis of (1-&gt;3)-beta-D-glucosidic linkages in (1-&gt;3)-beta-D-glucans.</text>
        <dbReference type="EC" id="3.2.1.39"/>
    </reaction>
</comment>
<keyword evidence="13" id="KW-1185">Reference proteome</keyword>
<dbReference type="EMBL" id="MU004231">
    <property type="protein sequence ID" value="KAF2673268.1"/>
    <property type="molecule type" value="Genomic_DNA"/>
</dbReference>
<dbReference type="Pfam" id="PF17652">
    <property type="entry name" value="Glyco_hydro81C"/>
    <property type="match status" value="1"/>
</dbReference>
<keyword evidence="4 12" id="KW-0378">Hydrolase</keyword>
<feature type="domain" description="Glycosyl hydrolase family 81 N-terminal" evidence="10">
    <location>
        <begin position="79"/>
        <end position="406"/>
    </location>
</feature>
<accession>A0A6A6UQA1</accession>
<keyword evidence="8" id="KW-0624">Polysaccharide degradation</keyword>
<evidence type="ECO:0000256" key="6">
    <source>
        <dbReference type="ARBA" id="ARBA00023295"/>
    </source>
</evidence>
<proteinExistence type="inferred from homology"/>
<evidence type="ECO:0000313" key="13">
    <source>
        <dbReference type="Proteomes" id="UP000799302"/>
    </source>
</evidence>
<dbReference type="GO" id="GO:0042973">
    <property type="term" value="F:glucan endo-1,3-beta-D-glucosidase activity"/>
    <property type="evidence" value="ECO:0007669"/>
    <property type="project" value="UniProtKB-EC"/>
</dbReference>
<evidence type="ECO:0000313" key="12">
    <source>
        <dbReference type="EMBL" id="KAF2673268.1"/>
    </source>
</evidence>
<gene>
    <name evidence="12" type="ORF">BT63DRAFT_152066</name>
</gene>
<keyword evidence="6" id="KW-0326">Glycosidase</keyword>
<dbReference type="PANTHER" id="PTHR31983">
    <property type="entry name" value="ENDO-1,3(4)-BETA-GLUCANASE 1"/>
    <property type="match status" value="1"/>
</dbReference>
<evidence type="ECO:0000256" key="9">
    <source>
        <dbReference type="SAM" id="SignalP"/>
    </source>
</evidence>
<keyword evidence="9" id="KW-0732">Signal</keyword>
<evidence type="ECO:0000256" key="3">
    <source>
        <dbReference type="ARBA" id="ARBA00012780"/>
    </source>
</evidence>
<keyword evidence="5" id="KW-0119">Carbohydrate metabolism</keyword>
<protein>
    <recommendedName>
        <fullName evidence="3">glucan endo-1,3-beta-D-glucosidase</fullName>
        <ecNumber evidence="3">3.2.1.39</ecNumber>
    </recommendedName>
</protein>
<evidence type="ECO:0000256" key="7">
    <source>
        <dbReference type="ARBA" id="ARBA00023316"/>
    </source>
</evidence>
<dbReference type="GO" id="GO:0052861">
    <property type="term" value="F:endo-1,3(4)-beta-glucanase activity"/>
    <property type="evidence" value="ECO:0007669"/>
    <property type="project" value="InterPro"/>
</dbReference>
<organism evidence="12 13">
    <name type="scientific">Microthyrium microscopicum</name>
    <dbReference type="NCBI Taxonomy" id="703497"/>
    <lineage>
        <taxon>Eukaryota</taxon>
        <taxon>Fungi</taxon>
        <taxon>Dikarya</taxon>
        <taxon>Ascomycota</taxon>
        <taxon>Pezizomycotina</taxon>
        <taxon>Dothideomycetes</taxon>
        <taxon>Dothideomycetes incertae sedis</taxon>
        <taxon>Microthyriales</taxon>
        <taxon>Microthyriaceae</taxon>
        <taxon>Microthyrium</taxon>
    </lineage>
</organism>
<dbReference type="EC" id="3.2.1.39" evidence="3"/>
<dbReference type="PROSITE" id="PS52008">
    <property type="entry name" value="GH81"/>
    <property type="match status" value="1"/>
</dbReference>
<dbReference type="PANTHER" id="PTHR31983:SF0">
    <property type="entry name" value="GLUCAN ENDO-1,3-BETA-D-GLUCOSIDASE 2"/>
    <property type="match status" value="1"/>
</dbReference>
<feature type="chain" id="PRO_5025360432" description="glucan endo-1,3-beta-D-glucosidase" evidence="9">
    <location>
        <begin position="28"/>
        <end position="775"/>
    </location>
</feature>
<comment type="similarity">
    <text evidence="2">Belongs to the glycosyl hydrolase 81 family.</text>
</comment>
<dbReference type="Proteomes" id="UP000799302">
    <property type="component" value="Unassembled WGS sequence"/>
</dbReference>
<sequence length="775" mass="86745">MKGKWSCSFLGALPIFLLVVGDMTAEARNIRRNVTIGTGGTDSANEQACQKPVARETAIANIFKPIDNIAPRFATQQTHPFRVEGYHRNNVPIHTNKFYVNLLLDKQDKPVYCHPYTVAWTGCTKENAKENNCHYGMGVTQTDIGDVKYGPGEPAQYYFNPIDKHAIALSAKELGEDSQMTLENPTAFSVTAVLSSPANKKPIIKTNLVQGMGFVTVEYYNSTPMIQSGIGIKSLTPGDTVAGPGFSKIIATLEDKTQWVIYIISSSSSTQPSRPMFTKQGNNTYVGKPNFHGIIQLAKIPLDWTNTQEYDKLAGSYAMGATLSASVNRNAGAYTISWQKGGIANRPLLMFALPHHVQSMSPESRKRLTTIRLRTTTKGMAQGLIGDSMSLTEDRLPHDVHYRPWSQIGQARGCSLNRTTKDFIAKVARTEIQTGITKRLATEPSIYWAGKIMGGYASLVRATADFLQDRQLLDEGLKQLKTSLGVWISGRQPYPMVYESTWGGIITGWANRANDIRVDYGNALYNDHNFHYGYFVYTAAVIASLDPSWLNAENKAWVNSLIRDYANPVDDKYFPFSRSFDWYHGHSWATGLDNFADGKSEESSSEDAFSLFAIKLWGEATRDHETEARASLQLAILKRSISNYFLMEKNNINHPASFVPNKVVGILFENKVDHATWFGRNPEYIHGIHMLPMTPISGYIRSKDFDIEEWQQKTNPNTFRPKDKVWTGILRAMQANHDPHGSYKFFASSDFDNTLLQQGESRAYYLMYSAILAGF</sequence>
<feature type="domain" description="Glycosyl hydrolase family 81 C-terminal" evidence="11">
    <location>
        <begin position="417"/>
        <end position="766"/>
    </location>
</feature>
<dbReference type="InterPro" id="IPR040720">
    <property type="entry name" value="GH81_C"/>
</dbReference>
<evidence type="ECO:0000256" key="2">
    <source>
        <dbReference type="ARBA" id="ARBA00010730"/>
    </source>
</evidence>
<dbReference type="AlphaFoldDB" id="A0A6A6UQA1"/>
<evidence type="ECO:0000259" key="11">
    <source>
        <dbReference type="Pfam" id="PF17652"/>
    </source>
</evidence>
<dbReference type="GO" id="GO:0071555">
    <property type="term" value="P:cell wall organization"/>
    <property type="evidence" value="ECO:0007669"/>
    <property type="project" value="UniProtKB-KW"/>
</dbReference>
<name>A0A6A6UQA1_9PEZI</name>
<evidence type="ECO:0000256" key="1">
    <source>
        <dbReference type="ARBA" id="ARBA00000382"/>
    </source>
</evidence>